<evidence type="ECO:0000313" key="2">
    <source>
        <dbReference type="Proteomes" id="UP001552427"/>
    </source>
</evidence>
<protein>
    <submittedName>
        <fullName evidence="1">Uncharacterized protein</fullName>
    </submittedName>
</protein>
<accession>A0ABV3GZL7</accession>
<sequence>MPPKTADMVLIMSAGKDGGVVHQLHASDCGAYLEWHLWMEIGAEQVRQEEEHAERLFPDAVTRFQTALQTLPAEHADSPFVKALAELVTLKAQRFHGSGGFVILPEWADILDRHFPPADGS</sequence>
<evidence type="ECO:0000313" key="1">
    <source>
        <dbReference type="EMBL" id="MEV4285693.1"/>
    </source>
</evidence>
<comment type="caution">
    <text evidence="1">The sequence shown here is derived from an EMBL/GenBank/DDBJ whole genome shotgun (WGS) entry which is preliminary data.</text>
</comment>
<name>A0ABV3GZL7_9ACTN</name>
<organism evidence="1 2">
    <name type="scientific">Nonomuraea bangladeshensis</name>
    <dbReference type="NCBI Taxonomy" id="404385"/>
    <lineage>
        <taxon>Bacteria</taxon>
        <taxon>Bacillati</taxon>
        <taxon>Actinomycetota</taxon>
        <taxon>Actinomycetes</taxon>
        <taxon>Streptosporangiales</taxon>
        <taxon>Streptosporangiaceae</taxon>
        <taxon>Nonomuraea</taxon>
    </lineage>
</organism>
<reference evidence="1 2" key="1">
    <citation type="submission" date="2024-06" db="EMBL/GenBank/DDBJ databases">
        <title>The Natural Products Discovery Center: Release of the First 8490 Sequenced Strains for Exploring Actinobacteria Biosynthetic Diversity.</title>
        <authorList>
            <person name="Kalkreuter E."/>
            <person name="Kautsar S.A."/>
            <person name="Yang D."/>
            <person name="Bader C.D."/>
            <person name="Teijaro C.N."/>
            <person name="Fluegel L."/>
            <person name="Davis C.M."/>
            <person name="Simpson J.R."/>
            <person name="Lauterbach L."/>
            <person name="Steele A.D."/>
            <person name="Gui C."/>
            <person name="Meng S."/>
            <person name="Li G."/>
            <person name="Viehrig K."/>
            <person name="Ye F."/>
            <person name="Su P."/>
            <person name="Kiefer A.F."/>
            <person name="Nichols A."/>
            <person name="Cepeda A.J."/>
            <person name="Yan W."/>
            <person name="Fan B."/>
            <person name="Jiang Y."/>
            <person name="Adhikari A."/>
            <person name="Zheng C.-J."/>
            <person name="Schuster L."/>
            <person name="Cowan T.M."/>
            <person name="Smanski M.J."/>
            <person name="Chevrette M.G."/>
            <person name="De Carvalho L.P.S."/>
            <person name="Shen B."/>
        </authorList>
    </citation>
    <scope>NUCLEOTIDE SEQUENCE [LARGE SCALE GENOMIC DNA]</scope>
    <source>
        <strain evidence="1 2">NPDC049574</strain>
    </source>
</reference>
<proteinExistence type="predicted"/>
<keyword evidence="2" id="KW-1185">Reference proteome</keyword>
<dbReference type="RefSeq" id="WP_364446676.1">
    <property type="nucleotide sequence ID" value="NZ_JBFARM010000003.1"/>
</dbReference>
<dbReference type="EMBL" id="JBFARM010000003">
    <property type="protein sequence ID" value="MEV4285693.1"/>
    <property type="molecule type" value="Genomic_DNA"/>
</dbReference>
<dbReference type="Proteomes" id="UP001552427">
    <property type="component" value="Unassembled WGS sequence"/>
</dbReference>
<gene>
    <name evidence="1" type="ORF">AB0K40_09315</name>
</gene>